<sequence precursor="true">MGRTHLRGPMAAALLLPALGLWSCASPPVARTTDRTPGPPPLLEGTVTAGGRDATAEPPASVPAGQDDAAQAAVSADPVMAWVGGREVTASDLLENLLQRDSPALKRSLNLLIGARLAQMEADRLGLRLPPELVAERSAEHLEGFRAAYLREGETFEQFVRMGLDLDPDRFVERLRADTLRELVTERVVRAWSLGSEYARVRLIVLADDASVEAVQAELLAGRDFAELATERSLDATAEQGGLVPFLARAERAPLSRLAFQTPIGAVGGPLELEGAKVLLKVEDRPQPLRGTWADVGLAVEQSLFAEPVSEEEFLVWQLAMEGRHGVDVRPFHEFVREPLR</sequence>
<keyword evidence="3" id="KW-0732">Signal</keyword>
<evidence type="ECO:0000256" key="3">
    <source>
        <dbReference type="SAM" id="SignalP"/>
    </source>
</evidence>
<dbReference type="InterPro" id="IPR050245">
    <property type="entry name" value="PrsA_foldase"/>
</dbReference>
<dbReference type="PROSITE" id="PS50198">
    <property type="entry name" value="PPIC_PPIASE_2"/>
    <property type="match status" value="1"/>
</dbReference>
<dbReference type="InterPro" id="IPR046357">
    <property type="entry name" value="PPIase_dom_sf"/>
</dbReference>
<feature type="region of interest" description="Disordered" evidence="2">
    <location>
        <begin position="29"/>
        <end position="68"/>
    </location>
</feature>
<evidence type="ECO:0000256" key="1">
    <source>
        <dbReference type="PROSITE-ProRule" id="PRU00278"/>
    </source>
</evidence>
<keyword evidence="1 5" id="KW-0413">Isomerase</keyword>
<dbReference type="Proteomes" id="UP000316921">
    <property type="component" value="Chromosome"/>
</dbReference>
<reference evidence="5 6" key="1">
    <citation type="submission" date="2019-02" db="EMBL/GenBank/DDBJ databases">
        <title>Deep-cultivation of Planctomycetes and their phenomic and genomic characterization uncovers novel biology.</title>
        <authorList>
            <person name="Wiegand S."/>
            <person name="Jogler M."/>
            <person name="Boedeker C."/>
            <person name="Pinto D."/>
            <person name="Vollmers J."/>
            <person name="Rivas-Marin E."/>
            <person name="Kohn T."/>
            <person name="Peeters S.H."/>
            <person name="Heuer A."/>
            <person name="Rast P."/>
            <person name="Oberbeckmann S."/>
            <person name="Bunk B."/>
            <person name="Jeske O."/>
            <person name="Meyerdierks A."/>
            <person name="Storesund J.E."/>
            <person name="Kallscheuer N."/>
            <person name="Luecker S."/>
            <person name="Lage O.M."/>
            <person name="Pohl T."/>
            <person name="Merkel B.J."/>
            <person name="Hornburger P."/>
            <person name="Mueller R.-W."/>
            <person name="Bruemmer F."/>
            <person name="Labrenz M."/>
            <person name="Spormann A.M."/>
            <person name="Op den Camp H."/>
            <person name="Overmann J."/>
            <person name="Amann R."/>
            <person name="Jetten M.S.M."/>
            <person name="Mascher T."/>
            <person name="Medema M.H."/>
            <person name="Devos D.P."/>
            <person name="Kaster A.-K."/>
            <person name="Ovreas L."/>
            <person name="Rohde M."/>
            <person name="Galperin M.Y."/>
            <person name="Jogler C."/>
        </authorList>
    </citation>
    <scope>NUCLEOTIDE SEQUENCE [LARGE SCALE GENOMIC DNA]</scope>
    <source>
        <strain evidence="5 6">Pla133</strain>
    </source>
</reference>
<keyword evidence="1" id="KW-0697">Rotamase</keyword>
<evidence type="ECO:0000313" key="5">
    <source>
        <dbReference type="EMBL" id="QDU69067.1"/>
    </source>
</evidence>
<organism evidence="5 6">
    <name type="scientific">Engelhardtia mirabilis</name>
    <dbReference type="NCBI Taxonomy" id="2528011"/>
    <lineage>
        <taxon>Bacteria</taxon>
        <taxon>Pseudomonadati</taxon>
        <taxon>Planctomycetota</taxon>
        <taxon>Planctomycetia</taxon>
        <taxon>Planctomycetia incertae sedis</taxon>
        <taxon>Engelhardtia</taxon>
    </lineage>
</organism>
<dbReference type="Gene3D" id="3.10.50.40">
    <property type="match status" value="1"/>
</dbReference>
<dbReference type="SUPFAM" id="SSF54534">
    <property type="entry name" value="FKBP-like"/>
    <property type="match status" value="1"/>
</dbReference>
<keyword evidence="6" id="KW-1185">Reference proteome</keyword>
<gene>
    <name evidence="5" type="primary">prsA</name>
    <name evidence="5" type="ORF">Pla133_41830</name>
</gene>
<dbReference type="InterPro" id="IPR000297">
    <property type="entry name" value="PPIase_PpiC"/>
</dbReference>
<feature type="signal peptide" evidence="3">
    <location>
        <begin position="1"/>
        <end position="30"/>
    </location>
</feature>
<protein>
    <submittedName>
        <fullName evidence="5">Foldase protein PrsA</fullName>
        <ecNumber evidence="5">5.2.1.8</ecNumber>
    </submittedName>
</protein>
<dbReference type="PANTHER" id="PTHR47245:SF2">
    <property type="entry name" value="PEPTIDYL-PROLYL CIS-TRANS ISOMERASE HP_0175-RELATED"/>
    <property type="match status" value="1"/>
</dbReference>
<dbReference type="AlphaFoldDB" id="A0A518BQ20"/>
<dbReference type="PANTHER" id="PTHR47245">
    <property type="entry name" value="PEPTIDYLPROLYL ISOMERASE"/>
    <property type="match status" value="1"/>
</dbReference>
<dbReference type="RefSeq" id="WP_145068630.1">
    <property type="nucleotide sequence ID" value="NZ_CP036287.1"/>
</dbReference>
<evidence type="ECO:0000259" key="4">
    <source>
        <dbReference type="PROSITE" id="PS50198"/>
    </source>
</evidence>
<name>A0A518BQ20_9BACT</name>
<evidence type="ECO:0000313" key="6">
    <source>
        <dbReference type="Proteomes" id="UP000316921"/>
    </source>
</evidence>
<dbReference type="EC" id="5.2.1.8" evidence="5"/>
<dbReference type="KEGG" id="pbap:Pla133_41830"/>
<accession>A0A518BQ20</accession>
<dbReference type="EMBL" id="CP036287">
    <property type="protein sequence ID" value="QDU69067.1"/>
    <property type="molecule type" value="Genomic_DNA"/>
</dbReference>
<proteinExistence type="predicted"/>
<dbReference type="SUPFAM" id="SSF109998">
    <property type="entry name" value="Triger factor/SurA peptide-binding domain-like"/>
    <property type="match status" value="1"/>
</dbReference>
<dbReference type="InterPro" id="IPR027304">
    <property type="entry name" value="Trigger_fact/SurA_dom_sf"/>
</dbReference>
<feature type="chain" id="PRO_5021764604" evidence="3">
    <location>
        <begin position="31"/>
        <end position="341"/>
    </location>
</feature>
<evidence type="ECO:0000256" key="2">
    <source>
        <dbReference type="SAM" id="MobiDB-lite"/>
    </source>
</evidence>
<dbReference type="GO" id="GO:0003755">
    <property type="term" value="F:peptidyl-prolyl cis-trans isomerase activity"/>
    <property type="evidence" value="ECO:0007669"/>
    <property type="project" value="UniProtKB-KW"/>
</dbReference>
<feature type="domain" description="PpiC" evidence="4">
    <location>
        <begin position="196"/>
        <end position="284"/>
    </location>
</feature>